<feature type="chain" id="PRO_5012441213" description="Fimbrillin family protein" evidence="1">
    <location>
        <begin position="28"/>
        <end position="298"/>
    </location>
</feature>
<feature type="signal peptide" evidence="1">
    <location>
        <begin position="1"/>
        <end position="27"/>
    </location>
</feature>
<evidence type="ECO:0008006" key="4">
    <source>
        <dbReference type="Google" id="ProtNLM"/>
    </source>
</evidence>
<evidence type="ECO:0000313" key="2">
    <source>
        <dbReference type="EMBL" id="OUP18948.1"/>
    </source>
</evidence>
<dbReference type="AlphaFoldDB" id="A0A1Y4IF59"/>
<gene>
    <name evidence="2" type="ORF">B5F32_11050</name>
</gene>
<organism evidence="2 3">
    <name type="scientific">Parabacteroides distasonis</name>
    <dbReference type="NCBI Taxonomy" id="823"/>
    <lineage>
        <taxon>Bacteria</taxon>
        <taxon>Pseudomonadati</taxon>
        <taxon>Bacteroidota</taxon>
        <taxon>Bacteroidia</taxon>
        <taxon>Bacteroidales</taxon>
        <taxon>Tannerellaceae</taxon>
        <taxon>Parabacteroides</taxon>
    </lineage>
</organism>
<comment type="caution">
    <text evidence="2">The sequence shown here is derived from an EMBL/GenBank/DDBJ whole genome shotgun (WGS) entry which is preliminary data.</text>
</comment>
<accession>A0A1Y4IF59</accession>
<reference evidence="3" key="1">
    <citation type="submission" date="2017-04" db="EMBL/GenBank/DDBJ databases">
        <title>Function of individual gut microbiota members based on whole genome sequencing of pure cultures obtained from chicken caecum.</title>
        <authorList>
            <person name="Medvecky M."/>
            <person name="Cejkova D."/>
            <person name="Polansky O."/>
            <person name="Karasova D."/>
            <person name="Kubasova T."/>
            <person name="Cizek A."/>
            <person name="Rychlik I."/>
        </authorList>
    </citation>
    <scope>NUCLEOTIDE SEQUENCE [LARGE SCALE GENOMIC DNA]</scope>
    <source>
        <strain evidence="3">An199</strain>
    </source>
</reference>
<dbReference type="Proteomes" id="UP000195950">
    <property type="component" value="Unassembled WGS sequence"/>
</dbReference>
<proteinExistence type="predicted"/>
<dbReference type="CDD" id="cd13121">
    <property type="entry name" value="BF2867_like_C"/>
    <property type="match status" value="1"/>
</dbReference>
<dbReference type="RefSeq" id="WP_241149199.1">
    <property type="nucleotide sequence ID" value="NZ_NFJX01000008.1"/>
</dbReference>
<sequence>MIQNSNTQKWISCMAGSLLLLLLPACTSEVDLEESRPLVVTAEIASISPATRAVDATNYDKRIFEVGDEIQISDGSKSVDYRKDETNDWVPTTSSGLKVTAESSASTFSASYPKGFTSILKDQDLSYENFWKSNKLEAKGTTNVKLTNNQVDFTFMPVASKITISINYKSSGSSTTKYKNVTATLTGENACGIRTGGSSSEVIKMLRTSGDGASDKHSFVCILYPGTWSFKLSVSRTLENSDTPEDTEQKFEQSSHTFVAAKNYVYNFTSSDELILNKVEVLDFETSTDVPKDPVSAT</sequence>
<protein>
    <recommendedName>
        <fullName evidence="4">Fimbrillin family protein</fullName>
    </recommendedName>
</protein>
<keyword evidence="1" id="KW-0732">Signal</keyword>
<evidence type="ECO:0000256" key="1">
    <source>
        <dbReference type="SAM" id="SignalP"/>
    </source>
</evidence>
<name>A0A1Y4IF59_PARDI</name>
<evidence type="ECO:0000313" key="3">
    <source>
        <dbReference type="Proteomes" id="UP000195950"/>
    </source>
</evidence>
<dbReference type="EMBL" id="NFJX01000008">
    <property type="protein sequence ID" value="OUP18948.1"/>
    <property type="molecule type" value="Genomic_DNA"/>
</dbReference>